<keyword evidence="5 10" id="KW-0812">Transmembrane</keyword>
<feature type="transmembrane region" description="Helical" evidence="10">
    <location>
        <begin position="362"/>
        <end position="386"/>
    </location>
</feature>
<keyword evidence="6 10" id="KW-0256">Endoplasmic reticulum</keyword>
<evidence type="ECO:0000313" key="12">
    <source>
        <dbReference type="EMBL" id="KAG7575369.1"/>
    </source>
</evidence>
<sequence>MDQYNQYGPPRDEINGGVGKIVKDSLGGVVTPIGTGGKSLAIRRQGRNPADPDSPSPVVTDRQAFLLALGFRSISLLSQTFFQPDEFYQSLEPAHWLVFGTGFLAWEWKDLPAIPEEVVQAIIEQGGWRSRLVGYVDTQAGGRLRSWLWPGLFAAIYKGLQVTGLDETRLLILAPRLLCVLLAALTDLYTFKLAGRLLPGRAEAALFLSLTNLFHAHALARPLTTSAETCLTIVALCYWPFRSSVESIAGNTSHSRRIDFGRLALSLMLSATAFVLRPTNLTFWAVMGTELVVRIGRRDALAGVKVIALAVAAAMSASAALDYALVGTKDIPGRSFLVYNVLFDLSSLFGVSPWHYHLSQTLPIMLTVALPFVLPTFFKALLGLRLSRTLSDGRQTAAALQPQDRNLRTLAIAIAVTFLVYSSIQHKEWRFLHPLLPVLLLFGAHALVAAYRPSVAGGLLGSRLKTLYSGLRINKGSLLFLSLTPIVPWLYLAFVHGRGQVAVAEWFAMQVQRDPGTKALFLMPCHSTPWMSHIHSKDPAQAERWHFLTCNPPIADAFDCQMCTFWKDPVTYLHAVEGDITHLVFFGEVLEWPVRDNNSTFRPQLEQAGWGEAWRTHWNGLDILQDDGLRRGGIYVFERDPLRRGQGRVELD</sequence>
<evidence type="ECO:0000256" key="3">
    <source>
        <dbReference type="ARBA" id="ARBA00022676"/>
    </source>
</evidence>
<feature type="transmembrane region" description="Helical" evidence="10">
    <location>
        <begin position="407"/>
        <end position="424"/>
    </location>
</feature>
<evidence type="ECO:0000256" key="2">
    <source>
        <dbReference type="ARBA" id="ARBA00006065"/>
    </source>
</evidence>
<feature type="transmembrane region" description="Helical" evidence="10">
    <location>
        <begin position="337"/>
        <end position="356"/>
    </location>
</feature>
<dbReference type="EMBL" id="JABELV010000004">
    <property type="protein sequence ID" value="KAG7575369.1"/>
    <property type="molecule type" value="Genomic_DNA"/>
</dbReference>
<dbReference type="GO" id="GO:0005789">
    <property type="term" value="C:endoplasmic reticulum membrane"/>
    <property type="evidence" value="ECO:0007669"/>
    <property type="project" value="UniProtKB-SubCell"/>
</dbReference>
<dbReference type="OrthoDB" id="2593366at2759"/>
<comment type="caution">
    <text evidence="12">The sequence shown here is derived from an EMBL/GenBank/DDBJ whole genome shotgun (WGS) entry which is preliminary data.</text>
</comment>
<keyword evidence="3 10" id="KW-0328">Glycosyltransferase</keyword>
<evidence type="ECO:0000256" key="1">
    <source>
        <dbReference type="ARBA" id="ARBA00004477"/>
    </source>
</evidence>
<evidence type="ECO:0000256" key="11">
    <source>
        <dbReference type="SAM" id="MobiDB-lite"/>
    </source>
</evidence>
<evidence type="ECO:0000256" key="5">
    <source>
        <dbReference type="ARBA" id="ARBA00022692"/>
    </source>
</evidence>
<dbReference type="AlphaFoldDB" id="A0A8K0JT63"/>
<dbReference type="EC" id="2.4.1.-" evidence="10"/>
<keyword evidence="7 10" id="KW-1133">Transmembrane helix</keyword>
<dbReference type="InterPro" id="IPR005599">
    <property type="entry name" value="GPI_mannosylTrfase"/>
</dbReference>
<feature type="transmembrane region" description="Helical" evidence="10">
    <location>
        <begin position="306"/>
        <end position="325"/>
    </location>
</feature>
<comment type="subcellular location">
    <subcellularLocation>
        <location evidence="1 10">Endoplasmic reticulum membrane</location>
        <topology evidence="1 10">Multi-pass membrane protein</topology>
    </subcellularLocation>
</comment>
<comment type="similarity">
    <text evidence="2">Belongs to the glycosyltransferase 22 family. PIGB subfamily.</text>
</comment>
<evidence type="ECO:0000313" key="13">
    <source>
        <dbReference type="Proteomes" id="UP000812966"/>
    </source>
</evidence>
<dbReference type="PANTHER" id="PTHR22760:SF4">
    <property type="entry name" value="GPI MANNOSYLTRANSFERASE 3"/>
    <property type="match status" value="1"/>
</dbReference>
<keyword evidence="8 10" id="KW-0472">Membrane</keyword>
<dbReference type="PANTHER" id="PTHR22760">
    <property type="entry name" value="GLYCOSYLTRANSFERASE"/>
    <property type="match status" value="1"/>
</dbReference>
<proteinExistence type="inferred from homology"/>
<gene>
    <name evidence="12" type="ORF">FFLO_00359</name>
</gene>
<dbReference type="Proteomes" id="UP000812966">
    <property type="component" value="Unassembled WGS sequence"/>
</dbReference>
<evidence type="ECO:0000256" key="9">
    <source>
        <dbReference type="ARBA" id="ARBA00024708"/>
    </source>
</evidence>
<evidence type="ECO:0000256" key="6">
    <source>
        <dbReference type="ARBA" id="ARBA00022824"/>
    </source>
</evidence>
<feature type="transmembrane region" description="Helical" evidence="10">
    <location>
        <begin position="263"/>
        <end position="286"/>
    </location>
</feature>
<name>A0A8K0JT63_9TREE</name>
<feature type="transmembrane region" description="Helical" evidence="10">
    <location>
        <begin position="436"/>
        <end position="455"/>
    </location>
</feature>
<reference evidence="12" key="1">
    <citation type="submission" date="2020-04" db="EMBL/GenBank/DDBJ databases">
        <title>Analysis of mating type loci in Filobasidium floriforme.</title>
        <authorList>
            <person name="Nowrousian M."/>
        </authorList>
    </citation>
    <scope>NUCLEOTIDE SEQUENCE</scope>
    <source>
        <strain evidence="12">CBS 6242</strain>
    </source>
</reference>
<keyword evidence="13" id="KW-1185">Reference proteome</keyword>
<dbReference type="Pfam" id="PF03901">
    <property type="entry name" value="Glyco_transf_22"/>
    <property type="match status" value="2"/>
</dbReference>
<comment type="function">
    <text evidence="9">Mannosyltransferase involved in glycosylphosphatidylinositol-anchor biosynthesis. Transfers the third mannose to Man2-GlcN-acyl-PI during GPI precursor assembly.</text>
</comment>
<organism evidence="12 13">
    <name type="scientific">Filobasidium floriforme</name>
    <dbReference type="NCBI Taxonomy" id="5210"/>
    <lineage>
        <taxon>Eukaryota</taxon>
        <taxon>Fungi</taxon>
        <taxon>Dikarya</taxon>
        <taxon>Basidiomycota</taxon>
        <taxon>Agaricomycotina</taxon>
        <taxon>Tremellomycetes</taxon>
        <taxon>Filobasidiales</taxon>
        <taxon>Filobasidiaceae</taxon>
        <taxon>Filobasidium</taxon>
    </lineage>
</organism>
<feature type="transmembrane region" description="Helical" evidence="10">
    <location>
        <begin position="476"/>
        <end position="494"/>
    </location>
</feature>
<evidence type="ECO:0000256" key="8">
    <source>
        <dbReference type="ARBA" id="ARBA00023136"/>
    </source>
</evidence>
<keyword evidence="4" id="KW-0808">Transferase</keyword>
<accession>A0A8K0JT63</accession>
<evidence type="ECO:0000256" key="4">
    <source>
        <dbReference type="ARBA" id="ARBA00022679"/>
    </source>
</evidence>
<feature type="region of interest" description="Disordered" evidence="11">
    <location>
        <begin position="37"/>
        <end position="57"/>
    </location>
</feature>
<dbReference type="GO" id="GO:0006506">
    <property type="term" value="P:GPI anchor biosynthetic process"/>
    <property type="evidence" value="ECO:0007669"/>
    <property type="project" value="TreeGrafter"/>
</dbReference>
<protein>
    <recommendedName>
        <fullName evidence="10">Mannosyltransferase</fullName>
        <ecNumber evidence="10">2.4.1.-</ecNumber>
    </recommendedName>
</protein>
<dbReference type="GO" id="GO:0000026">
    <property type="term" value="F:alpha-1,2-mannosyltransferase activity"/>
    <property type="evidence" value="ECO:0007669"/>
    <property type="project" value="TreeGrafter"/>
</dbReference>
<evidence type="ECO:0000256" key="10">
    <source>
        <dbReference type="RuleBase" id="RU363075"/>
    </source>
</evidence>
<evidence type="ECO:0000256" key="7">
    <source>
        <dbReference type="ARBA" id="ARBA00022989"/>
    </source>
</evidence>